<dbReference type="AlphaFoldDB" id="A0A023G1L2"/>
<reference evidence="2" key="1">
    <citation type="submission" date="2014-03" db="EMBL/GenBank/DDBJ databases">
        <title>The sialotranscriptome of Amblyomma triste, Amblyomma parvum and Amblyomma cajennense ticks, uncovered by 454-based RNA-seq.</title>
        <authorList>
            <person name="Garcia G.R."/>
            <person name="Gardinassi L.G."/>
            <person name="Ribeiro J.M."/>
            <person name="Anatriello E."/>
            <person name="Ferreira B.R."/>
            <person name="Moreira H.N."/>
            <person name="Mafra C."/>
            <person name="Olegario M.M."/>
            <person name="Szabo P.J."/>
            <person name="Miranda-Santos I.K."/>
            <person name="Maruyama S.R."/>
        </authorList>
    </citation>
    <scope>NUCLEOTIDE SEQUENCE</scope>
    <source>
        <strain evidence="2">Mato Grasso do Sul</strain>
        <tissue evidence="2">Salivary glands</tissue>
    </source>
</reference>
<keyword evidence="1" id="KW-1133">Transmembrane helix</keyword>
<accession>A0A023G1L2</accession>
<protein>
    <submittedName>
        <fullName evidence="2">Putative secreted protein</fullName>
    </submittedName>
</protein>
<dbReference type="EMBL" id="GBBM01007891">
    <property type="protein sequence ID" value="JAC27527.1"/>
    <property type="molecule type" value="mRNA"/>
</dbReference>
<evidence type="ECO:0000313" key="2">
    <source>
        <dbReference type="EMBL" id="JAC27527.1"/>
    </source>
</evidence>
<sequence>MVHNMGLYIVLGYSLPASFVINMAEACFMRFSVMYETGQVCKSVAPCKVDCYTSSCVCTLKRNLLPDLLTAFFSEPPASCNLSLRTLHLLAS</sequence>
<evidence type="ECO:0000256" key="1">
    <source>
        <dbReference type="SAM" id="Phobius"/>
    </source>
</evidence>
<feature type="transmembrane region" description="Helical" evidence="1">
    <location>
        <begin position="6"/>
        <end position="24"/>
    </location>
</feature>
<proteinExistence type="evidence at transcript level"/>
<keyword evidence="1" id="KW-0812">Transmembrane</keyword>
<organism evidence="2">
    <name type="scientific">Amblyomma triste</name>
    <name type="common">Neotropical tick</name>
    <dbReference type="NCBI Taxonomy" id="251400"/>
    <lineage>
        <taxon>Eukaryota</taxon>
        <taxon>Metazoa</taxon>
        <taxon>Ecdysozoa</taxon>
        <taxon>Arthropoda</taxon>
        <taxon>Chelicerata</taxon>
        <taxon>Arachnida</taxon>
        <taxon>Acari</taxon>
        <taxon>Parasitiformes</taxon>
        <taxon>Ixodida</taxon>
        <taxon>Ixodoidea</taxon>
        <taxon>Ixodidae</taxon>
        <taxon>Amblyomminae</taxon>
        <taxon>Amblyomma</taxon>
    </lineage>
</organism>
<keyword evidence="1" id="KW-0472">Membrane</keyword>
<name>A0A023G1L2_AMBTT</name>